<organism evidence="2 3">
    <name type="scientific">Pseudocercospora eumusae</name>
    <dbReference type="NCBI Taxonomy" id="321146"/>
    <lineage>
        <taxon>Eukaryota</taxon>
        <taxon>Fungi</taxon>
        <taxon>Dikarya</taxon>
        <taxon>Ascomycota</taxon>
        <taxon>Pezizomycotina</taxon>
        <taxon>Dothideomycetes</taxon>
        <taxon>Dothideomycetidae</taxon>
        <taxon>Mycosphaerellales</taxon>
        <taxon>Mycosphaerellaceae</taxon>
        <taxon>Pseudocercospora</taxon>
    </lineage>
</organism>
<dbReference type="Proteomes" id="UP000070133">
    <property type="component" value="Unassembled WGS sequence"/>
</dbReference>
<name>A0A139H235_9PEZI</name>
<gene>
    <name evidence="2" type="ORF">AC578_5832</name>
</gene>
<accession>A0A139H235</accession>
<evidence type="ECO:0000313" key="2">
    <source>
        <dbReference type="EMBL" id="KXS96527.1"/>
    </source>
</evidence>
<reference evidence="2 3" key="1">
    <citation type="submission" date="2015-07" db="EMBL/GenBank/DDBJ databases">
        <title>Comparative genomics of the Sigatoka disease complex on banana suggests a link between parallel evolutionary changes in Pseudocercospora fijiensis and Pseudocercospora eumusae and increased virulence on the banana host.</title>
        <authorList>
            <person name="Chang T.-C."/>
            <person name="Salvucci A."/>
            <person name="Crous P.W."/>
            <person name="Stergiopoulos I."/>
        </authorList>
    </citation>
    <scope>NUCLEOTIDE SEQUENCE [LARGE SCALE GENOMIC DNA]</scope>
    <source>
        <strain evidence="2 3">CBS 114824</strain>
    </source>
</reference>
<dbReference type="EMBL" id="LFZN01000172">
    <property type="protein sequence ID" value="KXS96527.1"/>
    <property type="molecule type" value="Genomic_DNA"/>
</dbReference>
<protein>
    <submittedName>
        <fullName evidence="2">Uncharacterized protein</fullName>
    </submittedName>
</protein>
<feature type="region of interest" description="Disordered" evidence="1">
    <location>
        <begin position="142"/>
        <end position="247"/>
    </location>
</feature>
<keyword evidence="3" id="KW-1185">Reference proteome</keyword>
<feature type="compositionally biased region" description="Acidic residues" evidence="1">
    <location>
        <begin position="226"/>
        <end position="235"/>
    </location>
</feature>
<sequence length="247" mass="28035">MASFLQDPTTYLLLVNNTENQAISNMTPGQQQGAASYGQTSNYFRFSFSINLFTISRRTPNVPTRRCNCEPHPAPTHPHDAHLDKILQDISQHALSPEIQEMQRAARTAYLSRLSDRASLQCLETATKARLELDRELEVSNMVKTPPKKKKWQYEPLQSEGSRSSESRRVHSIVGSPYQEQKKKTTGGEQEFAYESVGEEDLDGRLETVVVGKERTEEVERRGEELEGEEEEEWTDLGRSQDWSGGS</sequence>
<dbReference type="AlphaFoldDB" id="A0A139H235"/>
<comment type="caution">
    <text evidence="2">The sequence shown here is derived from an EMBL/GenBank/DDBJ whole genome shotgun (WGS) entry which is preliminary data.</text>
</comment>
<proteinExistence type="predicted"/>
<evidence type="ECO:0000256" key="1">
    <source>
        <dbReference type="SAM" id="MobiDB-lite"/>
    </source>
</evidence>
<dbReference type="OrthoDB" id="5204190at2759"/>
<feature type="compositionally biased region" description="Basic and acidic residues" evidence="1">
    <location>
        <begin position="212"/>
        <end position="225"/>
    </location>
</feature>
<evidence type="ECO:0000313" key="3">
    <source>
        <dbReference type="Proteomes" id="UP000070133"/>
    </source>
</evidence>